<feature type="domain" description="Topo IIA-type catalytic" evidence="8">
    <location>
        <begin position="31"/>
        <end position="493"/>
    </location>
</feature>
<dbReference type="SUPFAM" id="SSF56719">
    <property type="entry name" value="Type II DNA topoisomerase"/>
    <property type="match status" value="1"/>
</dbReference>
<dbReference type="InterPro" id="IPR013758">
    <property type="entry name" value="Topo_IIA_A/C_ab"/>
</dbReference>
<reference evidence="9" key="1">
    <citation type="submission" date="2020-10" db="EMBL/GenBank/DDBJ databases">
        <title>ChiBAC.</title>
        <authorList>
            <person name="Zenner C."/>
            <person name="Hitch T.C.A."/>
            <person name="Clavel T."/>
        </authorList>
    </citation>
    <scope>NUCLEOTIDE SEQUENCE</scope>
    <source>
        <strain evidence="9">DSM 107454</strain>
    </source>
</reference>
<dbReference type="GO" id="GO:0005737">
    <property type="term" value="C:cytoplasm"/>
    <property type="evidence" value="ECO:0007669"/>
    <property type="project" value="TreeGrafter"/>
</dbReference>
<dbReference type="GO" id="GO:0006265">
    <property type="term" value="P:DNA topological change"/>
    <property type="evidence" value="ECO:0007669"/>
    <property type="project" value="UniProtKB-UniRule"/>
</dbReference>
<dbReference type="GO" id="GO:0009330">
    <property type="term" value="C:DNA topoisomerase type II (double strand cut, ATP-hydrolyzing) complex"/>
    <property type="evidence" value="ECO:0007669"/>
    <property type="project" value="TreeGrafter"/>
</dbReference>
<dbReference type="Gene3D" id="2.120.10.90">
    <property type="entry name" value="DNA gyrase/topoisomerase IV, subunit A, C-terminal"/>
    <property type="match status" value="1"/>
</dbReference>
<dbReference type="Gene3D" id="3.90.199.10">
    <property type="entry name" value="Topoisomerase II, domain 5"/>
    <property type="match status" value="1"/>
</dbReference>
<dbReference type="SUPFAM" id="SSF101904">
    <property type="entry name" value="GyrA/ParC C-terminal domain-like"/>
    <property type="match status" value="1"/>
</dbReference>
<evidence type="ECO:0000313" key="9">
    <source>
        <dbReference type="EMBL" id="MBE5039967.1"/>
    </source>
</evidence>
<dbReference type="GO" id="GO:0003677">
    <property type="term" value="F:DNA binding"/>
    <property type="evidence" value="ECO:0007669"/>
    <property type="project" value="UniProtKB-UniRule"/>
</dbReference>
<gene>
    <name evidence="9" type="ORF">INF28_05755</name>
</gene>
<organism evidence="9 10">
    <name type="scientific">Ructibacterium gallinarum</name>
    <dbReference type="NCBI Taxonomy" id="2779355"/>
    <lineage>
        <taxon>Bacteria</taxon>
        <taxon>Bacillati</taxon>
        <taxon>Bacillota</taxon>
        <taxon>Clostridia</taxon>
        <taxon>Eubacteriales</taxon>
        <taxon>Oscillospiraceae</taxon>
        <taxon>Ructibacterium</taxon>
    </lineage>
</organism>
<evidence type="ECO:0000256" key="4">
    <source>
        <dbReference type="ARBA" id="ARBA00023125"/>
    </source>
</evidence>
<dbReference type="GO" id="GO:0034335">
    <property type="term" value="F:DNA negative supercoiling activity"/>
    <property type="evidence" value="ECO:0007669"/>
    <property type="project" value="UniProtKB-ARBA"/>
</dbReference>
<dbReference type="InterPro" id="IPR013760">
    <property type="entry name" value="Topo_IIA-like_dom_sf"/>
</dbReference>
<dbReference type="CDD" id="cd00187">
    <property type="entry name" value="TOP4c"/>
    <property type="match status" value="1"/>
</dbReference>
<keyword evidence="3 6" id="KW-0799">Topoisomerase</keyword>
<dbReference type="PANTHER" id="PTHR43493:SF5">
    <property type="entry name" value="DNA GYRASE SUBUNIT A, CHLOROPLASTIC_MITOCHONDRIAL"/>
    <property type="match status" value="1"/>
</dbReference>
<evidence type="ECO:0000256" key="3">
    <source>
        <dbReference type="ARBA" id="ARBA00023029"/>
    </source>
</evidence>
<keyword evidence="5 6" id="KW-0413">Isomerase</keyword>
<dbReference type="EMBL" id="JADCKB010000009">
    <property type="protein sequence ID" value="MBE5039967.1"/>
    <property type="molecule type" value="Genomic_DNA"/>
</dbReference>
<dbReference type="Pfam" id="PF00521">
    <property type="entry name" value="DNA_topoisoIV"/>
    <property type="match status" value="1"/>
</dbReference>
<evidence type="ECO:0000313" key="10">
    <source>
        <dbReference type="Proteomes" id="UP000806542"/>
    </source>
</evidence>
<keyword evidence="10" id="KW-1185">Reference proteome</keyword>
<evidence type="ECO:0000256" key="6">
    <source>
        <dbReference type="PROSITE-ProRule" id="PRU01384"/>
    </source>
</evidence>
<dbReference type="Gene3D" id="3.30.1360.40">
    <property type="match status" value="1"/>
</dbReference>
<dbReference type="Gene3D" id="1.10.268.10">
    <property type="entry name" value="Topoisomerase, domain 3"/>
    <property type="match status" value="1"/>
</dbReference>
<sequence length="736" mass="83085">MKKPIIEEQQITDTLEQNYMPYAMSVIISRAIPEIDGFKPSHRKLLYTMYKMGLLSGGRTKSANVVGQTMRLNPHGDQAIYETMVRLTEGNGALLLPLVDSKGNFGRQYSRDMAYAASRYTEVKLAKVCSEIFRDMDKNTIDFVDNYDGTMKEPVLLPTTFPNILANPNQGIAVGMASNICSFNLRELCEATILVMKDPQADLLEVMPAPDFPLGGAIIYDPNEMREIYQTGRGSIKIRAKYTYDKKQNCIDIKEIPYTTTVEAIVEKIVDLVKAGKLKEISDIRDETDKTGLKLTIDLKRGTDPDKLMARLFRMTPLQDSFGCNFNVLVEGSPMVLGVNDLLCEWLRFRRSCVLRGIAFDIGKKQEKLHLLEGLELILLDIDKAIKIVRETEEDAMVVPNLMDGFGIDEVQAEFVAEIKLRNLNKDYILKRTAEIEQLKEEIEELQNIQNSKARINKVIEKQLKEAAKKYGTDRRTELISPDSVQEVEPEQMIEDYAVRLFRTEQNYIKKISLVSLRSSGEQRLKEDDVILQEEETTNRAEILFFVSSGDVYKLRAHEIPDGKASQLGEFIPNLLGIDGKENIVGMVLSGDYSGHILFCFANGKCAKIPLKSYETKSNRRRLTGGFAVQSPLVSMIFLPEDMEIVLKSTADKALTVKTEKIPVKTTRTSQGVQTMTLRKNAVVKEAKLAENCGLLNYEHYRSRNIPAAGSVIRQEDKGIEQMGFTLAPMEEETKE</sequence>
<dbReference type="InterPro" id="IPR002205">
    <property type="entry name" value="Topo_IIA_dom_A"/>
</dbReference>
<evidence type="ECO:0000259" key="8">
    <source>
        <dbReference type="PROSITE" id="PS52040"/>
    </source>
</evidence>
<name>A0A9D5LZR4_9FIRM</name>
<dbReference type="InterPro" id="IPR035516">
    <property type="entry name" value="Gyrase/topoIV_suA_C"/>
</dbReference>
<evidence type="ECO:0000256" key="5">
    <source>
        <dbReference type="ARBA" id="ARBA00023235"/>
    </source>
</evidence>
<evidence type="ECO:0000256" key="2">
    <source>
        <dbReference type="ARBA" id="ARBA00008263"/>
    </source>
</evidence>
<accession>A0A9D5LZR4</accession>
<protein>
    <submittedName>
        <fullName evidence="9">Topoisomerase IV</fullName>
    </submittedName>
</protein>
<dbReference type="InterPro" id="IPR050220">
    <property type="entry name" value="Type_II_DNA_Topoisomerases"/>
</dbReference>
<keyword evidence="7" id="KW-0175">Coiled coil</keyword>
<proteinExistence type="inferred from homology"/>
<keyword evidence="4 6" id="KW-0238">DNA-binding</keyword>
<dbReference type="InterPro" id="IPR013757">
    <property type="entry name" value="Topo_IIA_A_a_sf"/>
</dbReference>
<dbReference type="SMART" id="SM00434">
    <property type="entry name" value="TOP4c"/>
    <property type="match status" value="1"/>
</dbReference>
<comment type="catalytic activity">
    <reaction evidence="1 6">
        <text>ATP-dependent breakage, passage and rejoining of double-stranded DNA.</text>
        <dbReference type="EC" id="5.6.2.2"/>
    </reaction>
</comment>
<evidence type="ECO:0000256" key="7">
    <source>
        <dbReference type="SAM" id="Coils"/>
    </source>
</evidence>
<feature type="active site" description="O-(5'-phospho-DNA)-tyrosine intermediate" evidence="6">
    <location>
        <position position="120"/>
    </location>
</feature>
<dbReference type="PROSITE" id="PS52040">
    <property type="entry name" value="TOPO_IIA"/>
    <property type="match status" value="1"/>
</dbReference>
<dbReference type="RefSeq" id="WP_226392517.1">
    <property type="nucleotide sequence ID" value="NZ_JADCKB010000009.1"/>
</dbReference>
<dbReference type="GO" id="GO:0005524">
    <property type="term" value="F:ATP binding"/>
    <property type="evidence" value="ECO:0007669"/>
    <property type="project" value="InterPro"/>
</dbReference>
<dbReference type="AlphaFoldDB" id="A0A9D5LZR4"/>
<dbReference type="PANTHER" id="PTHR43493">
    <property type="entry name" value="DNA GYRASE/TOPOISOMERASE SUBUNIT A"/>
    <property type="match status" value="1"/>
</dbReference>
<comment type="similarity">
    <text evidence="2">Belongs to the type II topoisomerase GyrA/ParC subunit family.</text>
</comment>
<comment type="caution">
    <text evidence="9">The sequence shown here is derived from an EMBL/GenBank/DDBJ whole genome shotgun (WGS) entry which is preliminary data.</text>
</comment>
<evidence type="ECO:0000256" key="1">
    <source>
        <dbReference type="ARBA" id="ARBA00000185"/>
    </source>
</evidence>
<feature type="coiled-coil region" evidence="7">
    <location>
        <begin position="429"/>
        <end position="466"/>
    </location>
</feature>
<dbReference type="Proteomes" id="UP000806542">
    <property type="component" value="Unassembled WGS sequence"/>
</dbReference>